<dbReference type="Pfam" id="PF02837">
    <property type="entry name" value="Glyco_hydro_2_N"/>
    <property type="match status" value="1"/>
</dbReference>
<dbReference type="GO" id="GO:0005975">
    <property type="term" value="P:carbohydrate metabolic process"/>
    <property type="evidence" value="ECO:0007669"/>
    <property type="project" value="InterPro"/>
</dbReference>
<accession>A0A238WAW3</accession>
<dbReference type="InterPro" id="IPR036156">
    <property type="entry name" value="Beta-gal/glucu_dom_sf"/>
</dbReference>
<evidence type="ECO:0000256" key="3">
    <source>
        <dbReference type="ARBA" id="ARBA00023295"/>
    </source>
</evidence>
<dbReference type="Gene3D" id="2.60.120.260">
    <property type="entry name" value="Galactose-binding domain-like"/>
    <property type="match status" value="1"/>
</dbReference>
<evidence type="ECO:0000313" key="7">
    <source>
        <dbReference type="EMBL" id="SNR43692.1"/>
    </source>
</evidence>
<dbReference type="InterPro" id="IPR051913">
    <property type="entry name" value="GH2_Domain-Containing"/>
</dbReference>
<evidence type="ECO:0000259" key="5">
    <source>
        <dbReference type="Pfam" id="PF02836"/>
    </source>
</evidence>
<dbReference type="Gene3D" id="2.60.40.10">
    <property type="entry name" value="Immunoglobulins"/>
    <property type="match status" value="1"/>
</dbReference>
<organism evidence="7 8">
    <name type="scientific">Lutibacter agarilyticus</name>
    <dbReference type="NCBI Taxonomy" id="1109740"/>
    <lineage>
        <taxon>Bacteria</taxon>
        <taxon>Pseudomonadati</taxon>
        <taxon>Bacteroidota</taxon>
        <taxon>Flavobacteriia</taxon>
        <taxon>Flavobacteriales</taxon>
        <taxon>Flavobacteriaceae</taxon>
        <taxon>Lutibacter</taxon>
    </lineage>
</organism>
<feature type="domain" description="Glycoside hydrolase family 2 catalytic" evidence="5">
    <location>
        <begin position="358"/>
        <end position="514"/>
    </location>
</feature>
<name>A0A238WAW3_9FLAO</name>
<dbReference type="InterPro" id="IPR006103">
    <property type="entry name" value="Glyco_hydro_2_cat"/>
</dbReference>
<dbReference type="Proteomes" id="UP000198384">
    <property type="component" value="Unassembled WGS sequence"/>
</dbReference>
<keyword evidence="3" id="KW-0326">Glycosidase</keyword>
<dbReference type="AlphaFoldDB" id="A0A238WAW3"/>
<evidence type="ECO:0000259" key="6">
    <source>
        <dbReference type="Pfam" id="PF02837"/>
    </source>
</evidence>
<feature type="domain" description="Glycoside hydrolase family 2 immunoglobulin-like beta-sandwich" evidence="4">
    <location>
        <begin position="229"/>
        <end position="354"/>
    </location>
</feature>
<dbReference type="SUPFAM" id="SSF51445">
    <property type="entry name" value="(Trans)glycosidases"/>
    <property type="match status" value="1"/>
</dbReference>
<evidence type="ECO:0000256" key="1">
    <source>
        <dbReference type="ARBA" id="ARBA00007401"/>
    </source>
</evidence>
<dbReference type="SUPFAM" id="SSF49303">
    <property type="entry name" value="beta-Galactosidase/glucuronidase domain"/>
    <property type="match status" value="1"/>
</dbReference>
<sequence length="1116" mass="126534">MHKKIVLVFMFFAVGLHKSSAQRMQFNAEFAPQEGLIKHVEKPTRDEICLNGYWQFMPIELSKEITLEEIKTQKLPTSGWDKIPIKIPSPWNVNGFTNEEGGDFKSFPSYPEYWNDVKSGWLKKTIKVPVDWAENRILLHFEAVAGYAKVFVNGHEIGEHFDSFLPFSFDVTEHAKAGENIDVVVWIAHGSLLNDPGKYGRRNYVAGSFWGIYIAGIWQDVFLQKLPVVHVTDTYIKPLVDKDELVVEVSIKNTTSKPVNVNLNADVKRWINLNGKSVQNIPEVNWTLGESDLNIKRSKLQIRPAETKVFTLSAKVNGALDLWSTESPNLYGLVISLNQKKIILDKDYTRFGWRQFDIKETQLRLNGDPIQIKGDSWHFMGIPQMTRRYAYAWYQMLLDANANGLRLHAQVFPRFYLEMADEMGICVLDETAIWSSDGGPKIDSEIYWKACRAHVEGLILRDRNYPSVMGWSVCNETLPVTKHVFNAPQELIDKNISEINKWVAIVKETDPTRTWISGDGETQEKTDLPTVIGHYGGIEELKRWSSQGKPWGIGETGMGYYGTPSQISKINGDRAYESQLGRMEGLAGEAFELISLQRKYNASYASVFNLAWYGLKPLSLGLKDISKAPTLEDGIFFNEFVEGKPGYQPERLGSYSSTFNPGYDPTLPLYETWPLFDAIKAAYSDNYAQLNNVWKQYEDNTVKVNPSKEKKSMVWLSGDLDGSLKTKFENLAIKFESLSIYQNQLIIVDGAHPPMLNSKLVKNLKVALQNGSTLIFWGATVNSNAFIEALTSRKVEFYNRNATSYIINGEHAIVNGQRNASFYFSELTKEPVSTVSIGGDWVNESQLVLEACNTDWLKWNYQGEDIKTAKVYRNERETKASGHVIVRQAKGDGEIIVSTIDLFVLGNQSKHLINTMITNLGGVFKGKVRDVPQALNSNGVLENTNFYGSVKNDSHDIEQVFAYAPLTEDEFTKVKLGTVTKGHYWDVLSSDDNGIFDFKKEDLKHKEYASVYLSFWMYSPRSLTDLLIEPDMPRLDMHFGMDDALAFSVNGKAISETIRIGGFVEDEFKYEGIPLEKGWNHILIKVANGTGEWKSKVRFSSTKPAFMKEIKTVVDR</sequence>
<evidence type="ECO:0000313" key="8">
    <source>
        <dbReference type="Proteomes" id="UP000198384"/>
    </source>
</evidence>
<dbReference type="Gene3D" id="3.20.20.80">
    <property type="entry name" value="Glycosidases"/>
    <property type="match status" value="1"/>
</dbReference>
<dbReference type="InterPro" id="IPR013783">
    <property type="entry name" value="Ig-like_fold"/>
</dbReference>
<dbReference type="InterPro" id="IPR017853">
    <property type="entry name" value="GH"/>
</dbReference>
<proteinExistence type="inferred from homology"/>
<dbReference type="RefSeq" id="WP_089380713.1">
    <property type="nucleotide sequence ID" value="NZ_FZNT01000003.1"/>
</dbReference>
<dbReference type="SUPFAM" id="SSF49785">
    <property type="entry name" value="Galactose-binding domain-like"/>
    <property type="match status" value="1"/>
</dbReference>
<dbReference type="Pfam" id="PF02836">
    <property type="entry name" value="Glyco_hydro_2_C"/>
    <property type="match status" value="1"/>
</dbReference>
<evidence type="ECO:0000256" key="2">
    <source>
        <dbReference type="ARBA" id="ARBA00022801"/>
    </source>
</evidence>
<dbReference type="PANTHER" id="PTHR42732">
    <property type="entry name" value="BETA-GALACTOSIDASE"/>
    <property type="match status" value="1"/>
</dbReference>
<evidence type="ECO:0000259" key="4">
    <source>
        <dbReference type="Pfam" id="PF00703"/>
    </source>
</evidence>
<dbReference type="InterPro" id="IPR006102">
    <property type="entry name" value="Ig-like_GH2"/>
</dbReference>
<dbReference type="GO" id="GO:0004553">
    <property type="term" value="F:hydrolase activity, hydrolyzing O-glycosyl compounds"/>
    <property type="evidence" value="ECO:0007669"/>
    <property type="project" value="InterPro"/>
</dbReference>
<protein>
    <submittedName>
        <fullName evidence="7">Beta-galactosidase</fullName>
    </submittedName>
</protein>
<dbReference type="InterPro" id="IPR008979">
    <property type="entry name" value="Galactose-bd-like_sf"/>
</dbReference>
<dbReference type="PANTHER" id="PTHR42732:SF1">
    <property type="entry name" value="BETA-MANNOSIDASE"/>
    <property type="match status" value="1"/>
</dbReference>
<feature type="domain" description="Glycosyl hydrolases family 2 sugar binding" evidence="6">
    <location>
        <begin position="50"/>
        <end position="227"/>
    </location>
</feature>
<reference evidence="7 8" key="1">
    <citation type="submission" date="2017-06" db="EMBL/GenBank/DDBJ databases">
        <authorList>
            <person name="Kim H.J."/>
            <person name="Triplett B.A."/>
        </authorList>
    </citation>
    <scope>NUCLEOTIDE SEQUENCE [LARGE SCALE GENOMIC DNA]</scope>
    <source>
        <strain evidence="7 8">DSM 29150</strain>
    </source>
</reference>
<dbReference type="Pfam" id="PF00703">
    <property type="entry name" value="Glyco_hydro_2"/>
    <property type="match status" value="1"/>
</dbReference>
<comment type="similarity">
    <text evidence="1">Belongs to the glycosyl hydrolase 2 family.</text>
</comment>
<keyword evidence="2" id="KW-0378">Hydrolase</keyword>
<dbReference type="InterPro" id="IPR006104">
    <property type="entry name" value="Glyco_hydro_2_N"/>
</dbReference>
<keyword evidence="8" id="KW-1185">Reference proteome</keyword>
<dbReference type="EMBL" id="FZNT01000003">
    <property type="protein sequence ID" value="SNR43692.1"/>
    <property type="molecule type" value="Genomic_DNA"/>
</dbReference>
<dbReference type="OrthoDB" id="9801077at2"/>
<gene>
    <name evidence="7" type="ORF">SAMN06265371_10328</name>
</gene>